<sequence>MPMTDVKMFAPANVFRDGLSGLVVFLVALPLCLGVAVASGADPFTGLLAGIVGGLVVGILSGSHTSVSGPAAGLTAVVATEIGALGTYEAFLAAVVLAGILQLGLGVIKAGFLAEYFPTSVIKGLLAAIGVILILKQIPHLFGHDTDIEGEMSFNQPDNENTFTELWATLTDLHAGAMAVGLVSLVILFFWHRWKWASRVGMPAALFVVILGVVATLLLRKLGGEWMIGKSHLVEVPRAGSAAEFASFLHFPDWGILSSPRVYRSALTIGLVATLETLLNLEAVDRIDPKRRISPPNRELLAQGAGNIASGMIGGLPVTSVIVRSSVNIQTGNVTKLSTIFHGALLLLCVGFIPHILNLIPLASLAAILIYTGYKLAAPKLMKEMWARGRTQFLPFVVTVLAIVLTDLLIGIIIGLGTALAFILYSNLRAPVRTVREEHIGGDVIRIELGNQVSFLNKASLGETLLSLKRGDQVLFDARATDYMDPDVEDMLLEFDRVTGPARGIDVSLLGFRGSEALSDKIRFVDTSTSEVQKELSPEDVLRLLHAGNERFRTGKRLSRDFGRQKDATADGQFPLAVLLSCIDSRTPAELVFDLGLGDIFSVRIAGNVAKEKVFGSIEYSCAVAGAKLVVVMGHTRCGAVTSSVKLFEADKSALEATGCGNLDALVRNIQRSVHKEDFPDHELSGEELSELADRVARRNVLATLQAIREQSDVLRGLSNRHEILLCGAMYDVKGGGVEFFDEAGQPLDLTEPEAAAPKKALPGAV</sequence>
<keyword evidence="5 7" id="KW-0472">Membrane</keyword>
<dbReference type="GO" id="GO:0008270">
    <property type="term" value="F:zinc ion binding"/>
    <property type="evidence" value="ECO:0007669"/>
    <property type="project" value="InterPro"/>
</dbReference>
<keyword evidence="6" id="KW-0862">Zinc</keyword>
<dbReference type="Pfam" id="PF00484">
    <property type="entry name" value="Pro_CA"/>
    <property type="match status" value="1"/>
</dbReference>
<name>A0A518ENW1_9BACT</name>
<evidence type="ECO:0000313" key="9">
    <source>
        <dbReference type="EMBL" id="QDV05766.1"/>
    </source>
</evidence>
<keyword evidence="6" id="KW-0479">Metal-binding</keyword>
<feature type="binding site" evidence="6">
    <location>
        <position position="635"/>
    </location>
    <ligand>
        <name>Zn(2+)</name>
        <dbReference type="ChEBI" id="CHEBI:29105"/>
    </ligand>
</feature>
<evidence type="ECO:0000256" key="1">
    <source>
        <dbReference type="ARBA" id="ARBA00004141"/>
    </source>
</evidence>
<feature type="transmembrane region" description="Helical" evidence="7">
    <location>
        <begin position="173"/>
        <end position="191"/>
    </location>
</feature>
<dbReference type="PANTHER" id="PTHR11814">
    <property type="entry name" value="SULFATE TRANSPORTER"/>
    <property type="match status" value="1"/>
</dbReference>
<feature type="transmembrane region" description="Helical" evidence="7">
    <location>
        <begin position="343"/>
        <end position="372"/>
    </location>
</feature>
<evidence type="ECO:0000256" key="7">
    <source>
        <dbReference type="SAM" id="Phobius"/>
    </source>
</evidence>
<dbReference type="GO" id="GO:0004089">
    <property type="term" value="F:carbonate dehydratase activity"/>
    <property type="evidence" value="ECO:0007669"/>
    <property type="project" value="InterPro"/>
</dbReference>
<feature type="binding site" evidence="6">
    <location>
        <position position="638"/>
    </location>
    <ligand>
        <name>Zn(2+)</name>
        <dbReference type="ChEBI" id="CHEBI:29105"/>
    </ligand>
</feature>
<keyword evidence="10" id="KW-1185">Reference proteome</keyword>
<proteinExistence type="inferred from homology"/>
<comment type="similarity">
    <text evidence="2">Belongs to the beta-class carbonic anhydrase family.</text>
</comment>
<evidence type="ECO:0000313" key="10">
    <source>
        <dbReference type="Proteomes" id="UP000320390"/>
    </source>
</evidence>
<dbReference type="Proteomes" id="UP000320390">
    <property type="component" value="Chromosome"/>
</dbReference>
<evidence type="ECO:0000256" key="6">
    <source>
        <dbReference type="PIRSR" id="PIRSR601765-1"/>
    </source>
</evidence>
<feature type="binding site" evidence="6">
    <location>
        <position position="582"/>
    </location>
    <ligand>
        <name>Zn(2+)</name>
        <dbReference type="ChEBI" id="CHEBI:29105"/>
    </ligand>
</feature>
<feature type="transmembrane region" description="Helical" evidence="7">
    <location>
        <begin position="200"/>
        <end position="219"/>
    </location>
</feature>
<accession>A0A518ENW1</accession>
<feature type="domain" description="SLC26A/SulP transporter" evidence="8">
    <location>
        <begin position="19"/>
        <end position="398"/>
    </location>
</feature>
<reference evidence="9 10" key="1">
    <citation type="submission" date="2019-02" db="EMBL/GenBank/DDBJ databases">
        <title>Deep-cultivation of Planctomycetes and their phenomic and genomic characterization uncovers novel biology.</title>
        <authorList>
            <person name="Wiegand S."/>
            <person name="Jogler M."/>
            <person name="Boedeker C."/>
            <person name="Pinto D."/>
            <person name="Vollmers J."/>
            <person name="Rivas-Marin E."/>
            <person name="Kohn T."/>
            <person name="Peeters S.H."/>
            <person name="Heuer A."/>
            <person name="Rast P."/>
            <person name="Oberbeckmann S."/>
            <person name="Bunk B."/>
            <person name="Jeske O."/>
            <person name="Meyerdierks A."/>
            <person name="Storesund J.E."/>
            <person name="Kallscheuer N."/>
            <person name="Luecker S."/>
            <person name="Lage O.M."/>
            <person name="Pohl T."/>
            <person name="Merkel B.J."/>
            <person name="Hornburger P."/>
            <person name="Mueller R.-W."/>
            <person name="Bruemmer F."/>
            <person name="Labrenz M."/>
            <person name="Spormann A.M."/>
            <person name="Op den Camp H."/>
            <person name="Overmann J."/>
            <person name="Amann R."/>
            <person name="Jetten M.S.M."/>
            <person name="Mascher T."/>
            <person name="Medema M.H."/>
            <person name="Devos D.P."/>
            <person name="Kaster A.-K."/>
            <person name="Ovreas L."/>
            <person name="Rohde M."/>
            <person name="Galperin M.Y."/>
            <person name="Jogler C."/>
        </authorList>
    </citation>
    <scope>NUCLEOTIDE SEQUENCE [LARGE SCALE GENOMIC DNA]</scope>
    <source>
        <strain evidence="9 10">Poly30</strain>
    </source>
</reference>
<feature type="transmembrane region" description="Helical" evidence="7">
    <location>
        <begin position="124"/>
        <end position="142"/>
    </location>
</feature>
<feature type="transmembrane region" description="Helical" evidence="7">
    <location>
        <begin position="91"/>
        <end position="112"/>
    </location>
</feature>
<dbReference type="InterPro" id="IPR036874">
    <property type="entry name" value="Carbonic_anhydrase_sf"/>
</dbReference>
<dbReference type="GO" id="GO:0016020">
    <property type="term" value="C:membrane"/>
    <property type="evidence" value="ECO:0007669"/>
    <property type="project" value="UniProtKB-SubCell"/>
</dbReference>
<comment type="subcellular location">
    <subcellularLocation>
        <location evidence="1">Membrane</location>
        <topology evidence="1">Multi-pass membrane protein</topology>
    </subcellularLocation>
</comment>
<keyword evidence="4 7" id="KW-1133">Transmembrane helix</keyword>
<feature type="transmembrane region" description="Helical" evidence="7">
    <location>
        <begin position="393"/>
        <end position="425"/>
    </location>
</feature>
<evidence type="ECO:0000256" key="2">
    <source>
        <dbReference type="ARBA" id="ARBA00006217"/>
    </source>
</evidence>
<feature type="transmembrane region" description="Helical" evidence="7">
    <location>
        <begin position="44"/>
        <end position="60"/>
    </location>
</feature>
<dbReference type="AlphaFoldDB" id="A0A518ENW1"/>
<gene>
    <name evidence="9" type="primary">dauA</name>
    <name evidence="9" type="ORF">Poly30_12680</name>
</gene>
<dbReference type="InterPro" id="IPR011547">
    <property type="entry name" value="SLC26A/SulP_dom"/>
</dbReference>
<evidence type="ECO:0000259" key="8">
    <source>
        <dbReference type="Pfam" id="PF00916"/>
    </source>
</evidence>
<dbReference type="Gene3D" id="3.40.1050.10">
    <property type="entry name" value="Carbonic anhydrase"/>
    <property type="match status" value="1"/>
</dbReference>
<dbReference type="InterPro" id="IPR001765">
    <property type="entry name" value="Carbonic_anhydrase"/>
</dbReference>
<protein>
    <submittedName>
        <fullName evidence="9">C4-dicarboxylic acid transporter DauA</fullName>
    </submittedName>
</protein>
<evidence type="ECO:0000256" key="4">
    <source>
        <dbReference type="ARBA" id="ARBA00022989"/>
    </source>
</evidence>
<organism evidence="9 10">
    <name type="scientific">Saltatorellus ferox</name>
    <dbReference type="NCBI Taxonomy" id="2528018"/>
    <lineage>
        <taxon>Bacteria</taxon>
        <taxon>Pseudomonadati</taxon>
        <taxon>Planctomycetota</taxon>
        <taxon>Planctomycetia</taxon>
        <taxon>Planctomycetia incertae sedis</taxon>
        <taxon>Saltatorellus</taxon>
    </lineage>
</organism>
<dbReference type="EMBL" id="CP036434">
    <property type="protein sequence ID" value="QDV05766.1"/>
    <property type="molecule type" value="Genomic_DNA"/>
</dbReference>
<feature type="binding site" evidence="6">
    <location>
        <position position="584"/>
    </location>
    <ligand>
        <name>Zn(2+)</name>
        <dbReference type="ChEBI" id="CHEBI:29105"/>
    </ligand>
</feature>
<dbReference type="SUPFAM" id="SSF53056">
    <property type="entry name" value="beta-carbonic anhydrase, cab"/>
    <property type="match status" value="1"/>
</dbReference>
<evidence type="ECO:0000256" key="3">
    <source>
        <dbReference type="ARBA" id="ARBA00022692"/>
    </source>
</evidence>
<dbReference type="Pfam" id="PF00916">
    <property type="entry name" value="Sulfate_transp"/>
    <property type="match status" value="1"/>
</dbReference>
<evidence type="ECO:0000256" key="5">
    <source>
        <dbReference type="ARBA" id="ARBA00023136"/>
    </source>
</evidence>
<dbReference type="GO" id="GO:0055085">
    <property type="term" value="P:transmembrane transport"/>
    <property type="evidence" value="ECO:0007669"/>
    <property type="project" value="InterPro"/>
</dbReference>
<keyword evidence="3 7" id="KW-0812">Transmembrane</keyword>
<comment type="cofactor">
    <cofactor evidence="6">
        <name>Zn(2+)</name>
        <dbReference type="ChEBI" id="CHEBI:29105"/>
    </cofactor>
    <text evidence="6">Binds 1 zinc ion per subunit.</text>
</comment>
<dbReference type="SMART" id="SM00947">
    <property type="entry name" value="Pro_CA"/>
    <property type="match status" value="1"/>
</dbReference>
<dbReference type="InterPro" id="IPR001902">
    <property type="entry name" value="SLC26A/SulP_fam"/>
</dbReference>